<dbReference type="AlphaFoldDB" id="A0AAD3XZI6"/>
<dbReference type="EMBL" id="BSYO01000026">
    <property type="protein sequence ID" value="GMH23607.1"/>
    <property type="molecule type" value="Genomic_DNA"/>
</dbReference>
<organism evidence="1 2">
    <name type="scientific">Nepenthes gracilis</name>
    <name type="common">Slender pitcher plant</name>
    <dbReference type="NCBI Taxonomy" id="150966"/>
    <lineage>
        <taxon>Eukaryota</taxon>
        <taxon>Viridiplantae</taxon>
        <taxon>Streptophyta</taxon>
        <taxon>Embryophyta</taxon>
        <taxon>Tracheophyta</taxon>
        <taxon>Spermatophyta</taxon>
        <taxon>Magnoliopsida</taxon>
        <taxon>eudicotyledons</taxon>
        <taxon>Gunneridae</taxon>
        <taxon>Pentapetalae</taxon>
        <taxon>Caryophyllales</taxon>
        <taxon>Nepenthaceae</taxon>
        <taxon>Nepenthes</taxon>
    </lineage>
</organism>
<dbReference type="Proteomes" id="UP001279734">
    <property type="component" value="Unassembled WGS sequence"/>
</dbReference>
<sequence length="95" mass="10745">MIIYNSNCACKACFLPSTSMKMEFWYSSYIIWKPFPPGGQTAPFSLWLSPEANHASLEFCSLARSKLSCVFFDKVFLLAWGYVDALPVAIHGQYC</sequence>
<reference evidence="1" key="1">
    <citation type="submission" date="2023-05" db="EMBL/GenBank/DDBJ databases">
        <title>Nepenthes gracilis genome sequencing.</title>
        <authorList>
            <person name="Fukushima K."/>
        </authorList>
    </citation>
    <scope>NUCLEOTIDE SEQUENCE</scope>
    <source>
        <strain evidence="1">SING2019-196</strain>
    </source>
</reference>
<comment type="caution">
    <text evidence="1">The sequence shown here is derived from an EMBL/GenBank/DDBJ whole genome shotgun (WGS) entry which is preliminary data.</text>
</comment>
<gene>
    <name evidence="1" type="ORF">Nepgr_025450</name>
</gene>
<accession>A0AAD3XZI6</accession>
<protein>
    <submittedName>
        <fullName evidence="1">Uncharacterized protein</fullName>
    </submittedName>
</protein>
<evidence type="ECO:0000313" key="2">
    <source>
        <dbReference type="Proteomes" id="UP001279734"/>
    </source>
</evidence>
<name>A0AAD3XZI6_NEPGR</name>
<evidence type="ECO:0000313" key="1">
    <source>
        <dbReference type="EMBL" id="GMH23607.1"/>
    </source>
</evidence>
<keyword evidence="2" id="KW-1185">Reference proteome</keyword>
<proteinExistence type="predicted"/>